<feature type="compositionally biased region" description="Acidic residues" evidence="3">
    <location>
        <begin position="246"/>
        <end position="258"/>
    </location>
</feature>
<feature type="compositionally biased region" description="Pro residues" evidence="3">
    <location>
        <begin position="1"/>
        <end position="10"/>
    </location>
</feature>
<reference evidence="6" key="1">
    <citation type="journal article" date="2015" name="Proc. Natl. Acad. Sci. U.S.A.">
        <title>Genome sequence of the Asian Tiger mosquito, Aedes albopictus, reveals insights into its biology, genetics, and evolution.</title>
        <authorList>
            <person name="Chen X.G."/>
            <person name="Jiang X."/>
            <person name="Gu J."/>
            <person name="Xu M."/>
            <person name="Wu Y."/>
            <person name="Deng Y."/>
            <person name="Zhang C."/>
            <person name="Bonizzoni M."/>
            <person name="Dermauw W."/>
            <person name="Vontas J."/>
            <person name="Armbruster P."/>
            <person name="Huang X."/>
            <person name="Yang Y."/>
            <person name="Zhang H."/>
            <person name="He W."/>
            <person name="Peng H."/>
            <person name="Liu Y."/>
            <person name="Wu K."/>
            <person name="Chen J."/>
            <person name="Lirakis M."/>
            <person name="Topalis P."/>
            <person name="Van Leeuwen T."/>
            <person name="Hall A.B."/>
            <person name="Jiang X."/>
            <person name="Thorpe C."/>
            <person name="Mueller R.L."/>
            <person name="Sun C."/>
            <person name="Waterhouse R.M."/>
            <person name="Yan G."/>
            <person name="Tu Z.J."/>
            <person name="Fang X."/>
            <person name="James A.A."/>
        </authorList>
    </citation>
    <scope>NUCLEOTIDE SEQUENCE [LARGE SCALE GENOMIC DNA]</scope>
    <source>
        <strain evidence="6">Foshan</strain>
    </source>
</reference>
<feature type="region of interest" description="Disordered" evidence="3">
    <location>
        <begin position="1"/>
        <end position="38"/>
    </location>
</feature>
<dbReference type="Pfam" id="PF00035">
    <property type="entry name" value="dsrm"/>
    <property type="match status" value="2"/>
</dbReference>
<keyword evidence="6" id="KW-1185">Reference proteome</keyword>
<evidence type="ECO:0000259" key="4">
    <source>
        <dbReference type="PROSITE" id="PS50137"/>
    </source>
</evidence>
<feature type="compositionally biased region" description="Polar residues" evidence="3">
    <location>
        <begin position="228"/>
        <end position="237"/>
    </location>
</feature>
<dbReference type="RefSeq" id="XP_029734387.2">
    <property type="nucleotide sequence ID" value="XM_029878527.2"/>
</dbReference>
<evidence type="ECO:0000313" key="5">
    <source>
        <dbReference type="EnsemblMetazoa" id="AALFPA23_008753.P11891"/>
    </source>
</evidence>
<reference evidence="5" key="2">
    <citation type="submission" date="2025-05" db="UniProtKB">
        <authorList>
            <consortium name="EnsemblMetazoa"/>
        </authorList>
    </citation>
    <scope>IDENTIFICATION</scope>
    <source>
        <strain evidence="5">Foshan</strain>
    </source>
</reference>
<dbReference type="Gene3D" id="3.30.160.20">
    <property type="match status" value="2"/>
</dbReference>
<keyword evidence="1 2" id="KW-0694">RNA-binding</keyword>
<accession>A0ABM1YFQ7</accession>
<dbReference type="InterPro" id="IPR051247">
    <property type="entry name" value="RLC_Component"/>
</dbReference>
<name>A0ABM1YFQ7_AEDAL</name>
<dbReference type="Proteomes" id="UP000069940">
    <property type="component" value="Unassembled WGS sequence"/>
</dbReference>
<evidence type="ECO:0000256" key="2">
    <source>
        <dbReference type="PROSITE-ProRule" id="PRU00266"/>
    </source>
</evidence>
<protein>
    <recommendedName>
        <fullName evidence="4">DRBM domain-containing protein</fullName>
    </recommendedName>
</protein>
<evidence type="ECO:0000313" key="6">
    <source>
        <dbReference type="Proteomes" id="UP000069940"/>
    </source>
</evidence>
<feature type="domain" description="DRBM" evidence="4">
    <location>
        <begin position="142"/>
        <end position="216"/>
    </location>
</feature>
<feature type="compositionally biased region" description="Basic and acidic residues" evidence="3">
    <location>
        <begin position="259"/>
        <end position="268"/>
    </location>
</feature>
<sequence>MGKANSPPPANANEIRCTDDDGHVSTGAQDPSHPVPTKGAALPIEEALKVALIGKSNTTKMPVSLLYELLGRQGVIPHYELLPIQGGGSHSPTFRYRVSCPDGDAIGWGQSKKEAKHAAARILMDKLGLNCTASRKVLGRKTPISVLQEVLCRRELRPQYDFIQCEKNGYKKTFHYRVWYEDKEGKAEVFEAVGIGKSKKDAKQAAAKALIDKLAGYAFWDTHAYDSNSRNGTTDENVGSPRDDTNTDDDGTCLDENTEPERGAKRQSEQTLADIFEPQWKRRSTEKGLAMSKNATI</sequence>
<feature type="region of interest" description="Disordered" evidence="3">
    <location>
        <begin position="228"/>
        <end position="297"/>
    </location>
</feature>
<dbReference type="SMART" id="SM00358">
    <property type="entry name" value="DSRM"/>
    <property type="match status" value="2"/>
</dbReference>
<dbReference type="EnsemblMetazoa" id="AALFPA23_008753.R11891">
    <property type="protein sequence ID" value="AALFPA23_008753.P11891"/>
    <property type="gene ID" value="AALFPA23_008753"/>
</dbReference>
<organism evidence="5 6">
    <name type="scientific">Aedes albopictus</name>
    <name type="common">Asian tiger mosquito</name>
    <name type="synonym">Stegomyia albopicta</name>
    <dbReference type="NCBI Taxonomy" id="7160"/>
    <lineage>
        <taxon>Eukaryota</taxon>
        <taxon>Metazoa</taxon>
        <taxon>Ecdysozoa</taxon>
        <taxon>Arthropoda</taxon>
        <taxon>Hexapoda</taxon>
        <taxon>Insecta</taxon>
        <taxon>Pterygota</taxon>
        <taxon>Neoptera</taxon>
        <taxon>Endopterygota</taxon>
        <taxon>Diptera</taxon>
        <taxon>Nematocera</taxon>
        <taxon>Culicoidea</taxon>
        <taxon>Culicidae</taxon>
        <taxon>Culicinae</taxon>
        <taxon>Aedini</taxon>
        <taxon>Aedes</taxon>
        <taxon>Stegomyia</taxon>
    </lineage>
</organism>
<feature type="domain" description="DRBM" evidence="4">
    <location>
        <begin position="61"/>
        <end position="129"/>
    </location>
</feature>
<dbReference type="GeneID" id="109400419"/>
<dbReference type="PANTHER" id="PTHR46205">
    <property type="entry name" value="LOQUACIOUS, ISOFORM B"/>
    <property type="match status" value="1"/>
</dbReference>
<dbReference type="InterPro" id="IPR014720">
    <property type="entry name" value="dsRBD_dom"/>
</dbReference>
<dbReference type="PANTHER" id="PTHR46205:SF3">
    <property type="entry name" value="LOQUACIOUS, ISOFORM B"/>
    <property type="match status" value="1"/>
</dbReference>
<evidence type="ECO:0000256" key="1">
    <source>
        <dbReference type="ARBA" id="ARBA00022884"/>
    </source>
</evidence>
<proteinExistence type="predicted"/>
<evidence type="ECO:0000256" key="3">
    <source>
        <dbReference type="SAM" id="MobiDB-lite"/>
    </source>
</evidence>
<dbReference type="PROSITE" id="PS50137">
    <property type="entry name" value="DS_RBD"/>
    <property type="match status" value="2"/>
</dbReference>
<dbReference type="SUPFAM" id="SSF54768">
    <property type="entry name" value="dsRNA-binding domain-like"/>
    <property type="match status" value="2"/>
</dbReference>